<evidence type="ECO:0000313" key="4">
    <source>
        <dbReference type="Proteomes" id="UP000282957"/>
    </source>
</evidence>
<evidence type="ECO:0000313" key="3">
    <source>
        <dbReference type="EMBL" id="RVT97020.1"/>
    </source>
</evidence>
<accession>A0A437MH78</accession>
<feature type="chain" id="PRO_5019083879" evidence="2">
    <location>
        <begin position="21"/>
        <end position="116"/>
    </location>
</feature>
<sequence length="116" mass="11680">MRRMAVLMIALGLCWQPAFAQTRVVVPEGSRVVVPSRGAGQMPRATARRAPSAAQGEPWGRGTSRSAGRFSEDEGFSLGGTGLAVPLAILPLAAAAALGATLPGGGGGTSAPARTR</sequence>
<gene>
    <name evidence="3" type="ORF">EOD42_11545</name>
</gene>
<keyword evidence="4" id="KW-1185">Reference proteome</keyword>
<reference evidence="3 4" key="1">
    <citation type="submission" date="2019-01" db="EMBL/GenBank/DDBJ databases">
        <authorList>
            <person name="Chen W.-M."/>
        </authorList>
    </citation>
    <scope>NUCLEOTIDE SEQUENCE [LARGE SCALE GENOMIC DNA]</scope>
    <source>
        <strain evidence="3 4">CCP-6</strain>
    </source>
</reference>
<evidence type="ECO:0000256" key="1">
    <source>
        <dbReference type="SAM" id="MobiDB-lite"/>
    </source>
</evidence>
<name>A0A437MH78_9PROT</name>
<dbReference type="EMBL" id="SACL01000003">
    <property type="protein sequence ID" value="RVT97020.1"/>
    <property type="molecule type" value="Genomic_DNA"/>
</dbReference>
<dbReference type="RefSeq" id="WP_127787667.1">
    <property type="nucleotide sequence ID" value="NZ_SACL01000003.1"/>
</dbReference>
<comment type="caution">
    <text evidence="3">The sequence shown here is derived from an EMBL/GenBank/DDBJ whole genome shotgun (WGS) entry which is preliminary data.</text>
</comment>
<evidence type="ECO:0000256" key="2">
    <source>
        <dbReference type="SAM" id="SignalP"/>
    </source>
</evidence>
<proteinExistence type="predicted"/>
<feature type="region of interest" description="Disordered" evidence="1">
    <location>
        <begin position="34"/>
        <end position="73"/>
    </location>
</feature>
<dbReference type="AlphaFoldDB" id="A0A437MH78"/>
<keyword evidence="2" id="KW-0732">Signal</keyword>
<organism evidence="3 4">
    <name type="scientific">Rhodovarius crocodyli</name>
    <dbReference type="NCBI Taxonomy" id="1979269"/>
    <lineage>
        <taxon>Bacteria</taxon>
        <taxon>Pseudomonadati</taxon>
        <taxon>Pseudomonadota</taxon>
        <taxon>Alphaproteobacteria</taxon>
        <taxon>Acetobacterales</taxon>
        <taxon>Roseomonadaceae</taxon>
        <taxon>Rhodovarius</taxon>
    </lineage>
</organism>
<protein>
    <submittedName>
        <fullName evidence="3">Uncharacterized protein</fullName>
    </submittedName>
</protein>
<feature type="signal peptide" evidence="2">
    <location>
        <begin position="1"/>
        <end position="20"/>
    </location>
</feature>
<feature type="compositionally biased region" description="Low complexity" evidence="1">
    <location>
        <begin position="34"/>
        <end position="54"/>
    </location>
</feature>
<dbReference type="Proteomes" id="UP000282957">
    <property type="component" value="Unassembled WGS sequence"/>
</dbReference>